<protein>
    <submittedName>
        <fullName evidence="2">Uncharacterized protein</fullName>
    </submittedName>
</protein>
<feature type="transmembrane region" description="Helical" evidence="1">
    <location>
        <begin position="109"/>
        <end position="128"/>
    </location>
</feature>
<name>A0A1X7VW79_AMPQE</name>
<dbReference type="EnsemblMetazoa" id="Aqu2.1.44597_001">
    <property type="protein sequence ID" value="Aqu2.1.44597_001"/>
    <property type="gene ID" value="Aqu2.1.44597"/>
</dbReference>
<evidence type="ECO:0000313" key="2">
    <source>
        <dbReference type="EnsemblMetazoa" id="Aqu2.1.44597_001"/>
    </source>
</evidence>
<keyword evidence="1" id="KW-0812">Transmembrane</keyword>
<proteinExistence type="predicted"/>
<reference evidence="2" key="1">
    <citation type="submission" date="2017-05" db="UniProtKB">
        <authorList>
            <consortium name="EnsemblMetazoa"/>
        </authorList>
    </citation>
    <scope>IDENTIFICATION</scope>
</reference>
<accession>A0A1X7VW79</accession>
<dbReference type="AlphaFoldDB" id="A0A1X7VW79"/>
<organism evidence="2">
    <name type="scientific">Amphimedon queenslandica</name>
    <name type="common">Sponge</name>
    <dbReference type="NCBI Taxonomy" id="400682"/>
    <lineage>
        <taxon>Eukaryota</taxon>
        <taxon>Metazoa</taxon>
        <taxon>Porifera</taxon>
        <taxon>Demospongiae</taxon>
        <taxon>Heteroscleromorpha</taxon>
        <taxon>Haplosclerida</taxon>
        <taxon>Niphatidae</taxon>
        <taxon>Amphimedon</taxon>
    </lineage>
</organism>
<keyword evidence="1" id="KW-0472">Membrane</keyword>
<keyword evidence="1" id="KW-1133">Transmembrane helix</keyword>
<evidence type="ECO:0000256" key="1">
    <source>
        <dbReference type="SAM" id="Phobius"/>
    </source>
</evidence>
<sequence>MVFTQNKVFRFGYLVYVRKYISGDHGLPGKKIEVQGSVLFIVLLKDGRNVKKHTYQIVETCHEEAESADANLIEDDTVIPEDNLMMMITLLQLNLQLLMRLIMLTINLPHLPCLPLTRLIYLIILLLMTSQNRRDQINYGSSCTLF</sequence>
<dbReference type="InParanoid" id="A0A1X7VW79"/>